<keyword evidence="14" id="KW-0573">Peptidoglycan synthesis</keyword>
<dbReference type="NCBIfam" id="NF001393">
    <property type="entry name" value="PRK00281.2-4"/>
    <property type="match status" value="1"/>
</dbReference>
<evidence type="ECO:0000256" key="12">
    <source>
        <dbReference type="ARBA" id="ARBA00032932"/>
    </source>
</evidence>
<comment type="function">
    <text evidence="14">Catalyzes the dephosphorylation of undecaprenyl diphosphate (UPP). Confers resistance to bacitracin.</text>
</comment>
<dbReference type="EC" id="3.6.1.27" evidence="3 14"/>
<evidence type="ECO:0000256" key="7">
    <source>
        <dbReference type="ARBA" id="ARBA00022801"/>
    </source>
</evidence>
<accession>A0A318EAK4</accession>
<keyword evidence="8 14" id="KW-1133">Transmembrane helix</keyword>
<dbReference type="EMBL" id="QICN01000007">
    <property type="protein sequence ID" value="PXV66578.1"/>
    <property type="molecule type" value="Genomic_DNA"/>
</dbReference>
<evidence type="ECO:0000256" key="14">
    <source>
        <dbReference type="HAMAP-Rule" id="MF_01006"/>
    </source>
</evidence>
<dbReference type="Pfam" id="PF02673">
    <property type="entry name" value="BacA"/>
    <property type="match status" value="1"/>
</dbReference>
<dbReference type="GO" id="GO:0071555">
    <property type="term" value="P:cell wall organization"/>
    <property type="evidence" value="ECO:0007669"/>
    <property type="project" value="UniProtKB-KW"/>
</dbReference>
<dbReference type="GO" id="GO:0005886">
    <property type="term" value="C:plasma membrane"/>
    <property type="evidence" value="ECO:0007669"/>
    <property type="project" value="UniProtKB-SubCell"/>
</dbReference>
<evidence type="ECO:0000256" key="6">
    <source>
        <dbReference type="ARBA" id="ARBA00022692"/>
    </source>
</evidence>
<dbReference type="NCBIfam" id="TIGR00753">
    <property type="entry name" value="undec_PP_bacA"/>
    <property type="match status" value="1"/>
</dbReference>
<dbReference type="GO" id="GO:0046677">
    <property type="term" value="P:response to antibiotic"/>
    <property type="evidence" value="ECO:0007669"/>
    <property type="project" value="UniProtKB-UniRule"/>
</dbReference>
<dbReference type="GO" id="GO:0050380">
    <property type="term" value="F:undecaprenyl-diphosphatase activity"/>
    <property type="evidence" value="ECO:0007669"/>
    <property type="project" value="UniProtKB-UniRule"/>
</dbReference>
<dbReference type="OrthoDB" id="9808289at2"/>
<evidence type="ECO:0000256" key="3">
    <source>
        <dbReference type="ARBA" id="ARBA00012374"/>
    </source>
</evidence>
<evidence type="ECO:0000256" key="2">
    <source>
        <dbReference type="ARBA" id="ARBA00010621"/>
    </source>
</evidence>
<reference evidence="15 16" key="1">
    <citation type="submission" date="2018-04" db="EMBL/GenBank/DDBJ databases">
        <title>Genomic Encyclopedia of Type Strains, Phase IV (KMG-IV): sequencing the most valuable type-strain genomes for metagenomic binning, comparative biology and taxonomic classification.</title>
        <authorList>
            <person name="Goeker M."/>
        </authorList>
    </citation>
    <scope>NUCLEOTIDE SEQUENCE [LARGE SCALE GENOMIC DNA]</scope>
    <source>
        <strain evidence="15 16">DSM 104150</strain>
    </source>
</reference>
<evidence type="ECO:0000313" key="16">
    <source>
        <dbReference type="Proteomes" id="UP000248330"/>
    </source>
</evidence>
<evidence type="ECO:0000256" key="9">
    <source>
        <dbReference type="ARBA" id="ARBA00023136"/>
    </source>
</evidence>
<evidence type="ECO:0000256" key="10">
    <source>
        <dbReference type="ARBA" id="ARBA00023251"/>
    </source>
</evidence>
<feature type="transmembrane region" description="Helical" evidence="14">
    <location>
        <begin position="116"/>
        <end position="132"/>
    </location>
</feature>
<dbReference type="HAMAP" id="MF_01006">
    <property type="entry name" value="Undec_diphosphatase"/>
    <property type="match status" value="1"/>
</dbReference>
<comment type="caution">
    <text evidence="15">The sequence shown here is derived from an EMBL/GenBank/DDBJ whole genome shotgun (WGS) entry which is preliminary data.</text>
</comment>
<dbReference type="GO" id="GO:0009252">
    <property type="term" value="P:peptidoglycan biosynthetic process"/>
    <property type="evidence" value="ECO:0007669"/>
    <property type="project" value="UniProtKB-KW"/>
</dbReference>
<protein>
    <recommendedName>
        <fullName evidence="4 14">Undecaprenyl-diphosphatase</fullName>
        <ecNumber evidence="3 14">3.6.1.27</ecNumber>
    </recommendedName>
    <alternativeName>
        <fullName evidence="12 14">Bacitracin resistance protein</fullName>
    </alternativeName>
    <alternativeName>
        <fullName evidence="11 14">Undecaprenyl pyrophosphate phosphatase</fullName>
    </alternativeName>
</protein>
<evidence type="ECO:0000256" key="8">
    <source>
        <dbReference type="ARBA" id="ARBA00022989"/>
    </source>
</evidence>
<keyword evidence="5 14" id="KW-1003">Cell membrane</keyword>
<evidence type="ECO:0000256" key="11">
    <source>
        <dbReference type="ARBA" id="ARBA00032707"/>
    </source>
</evidence>
<keyword evidence="9 14" id="KW-0472">Membrane</keyword>
<evidence type="ECO:0000256" key="4">
    <source>
        <dbReference type="ARBA" id="ARBA00021581"/>
    </source>
</evidence>
<feature type="transmembrane region" description="Helical" evidence="14">
    <location>
        <begin position="246"/>
        <end position="265"/>
    </location>
</feature>
<feature type="transmembrane region" description="Helical" evidence="14">
    <location>
        <begin position="215"/>
        <end position="239"/>
    </location>
</feature>
<sequence>MDLLQAIVLALIQGLTEILPISSSGHLVLVPHLLGWPDQGLAYDVALHVGTLFAVMTYFRREVVGMLGAWTGSAIGRRPLDGQALFAWRLVLATIPAAIAGLAFNDFIETNLRSPLVIVFTLIGFGLLLGWADRRAPEGRSELQTGWRDALIIGCAQALALIPGTSRSGITMTAGRFLGLSRIGAARFSFLMSIPVILLAGGYKLLQLALGDEPVAWGLMAVGMAVAFLSTLVSIHVLLRLVQRIGFMPFVIYRLALGGALIVIFY</sequence>
<feature type="transmembrane region" description="Helical" evidence="14">
    <location>
        <begin position="185"/>
        <end position="203"/>
    </location>
</feature>
<dbReference type="RefSeq" id="WP_110265701.1">
    <property type="nucleotide sequence ID" value="NZ_CAKZQT010000033.1"/>
</dbReference>
<comment type="similarity">
    <text evidence="2 14">Belongs to the UppP family.</text>
</comment>
<feature type="transmembrane region" description="Helical" evidence="14">
    <location>
        <begin position="86"/>
        <end position="104"/>
    </location>
</feature>
<comment type="catalytic activity">
    <reaction evidence="13 14">
        <text>di-trans,octa-cis-undecaprenyl diphosphate + H2O = di-trans,octa-cis-undecaprenyl phosphate + phosphate + H(+)</text>
        <dbReference type="Rhea" id="RHEA:28094"/>
        <dbReference type="ChEBI" id="CHEBI:15377"/>
        <dbReference type="ChEBI" id="CHEBI:15378"/>
        <dbReference type="ChEBI" id="CHEBI:43474"/>
        <dbReference type="ChEBI" id="CHEBI:58405"/>
        <dbReference type="ChEBI" id="CHEBI:60392"/>
        <dbReference type="EC" id="3.6.1.27"/>
    </reaction>
</comment>
<dbReference type="Proteomes" id="UP000248330">
    <property type="component" value="Unassembled WGS sequence"/>
</dbReference>
<keyword evidence="10 14" id="KW-0046">Antibiotic resistance</keyword>
<dbReference type="GO" id="GO:0008360">
    <property type="term" value="P:regulation of cell shape"/>
    <property type="evidence" value="ECO:0007669"/>
    <property type="project" value="UniProtKB-KW"/>
</dbReference>
<organism evidence="15 16">
    <name type="scientific">Sinimarinibacterium flocculans</name>
    <dbReference type="NCBI Taxonomy" id="985250"/>
    <lineage>
        <taxon>Bacteria</taxon>
        <taxon>Pseudomonadati</taxon>
        <taxon>Pseudomonadota</taxon>
        <taxon>Gammaproteobacteria</taxon>
        <taxon>Nevskiales</taxon>
        <taxon>Nevskiaceae</taxon>
        <taxon>Sinimarinibacterium</taxon>
    </lineage>
</organism>
<keyword evidence="14" id="KW-0133">Cell shape</keyword>
<proteinExistence type="inferred from homology"/>
<evidence type="ECO:0000313" key="15">
    <source>
        <dbReference type="EMBL" id="PXV66578.1"/>
    </source>
</evidence>
<evidence type="ECO:0000256" key="5">
    <source>
        <dbReference type="ARBA" id="ARBA00022475"/>
    </source>
</evidence>
<dbReference type="PANTHER" id="PTHR30622">
    <property type="entry name" value="UNDECAPRENYL-DIPHOSPHATASE"/>
    <property type="match status" value="1"/>
</dbReference>
<comment type="miscellaneous">
    <text evidence="14">Bacitracin is thought to be involved in the inhibition of peptidoglycan synthesis by sequestering undecaprenyl diphosphate, thereby reducing the pool of lipid carrier available.</text>
</comment>
<keyword evidence="7 14" id="KW-0378">Hydrolase</keyword>
<evidence type="ECO:0000256" key="13">
    <source>
        <dbReference type="ARBA" id="ARBA00047594"/>
    </source>
</evidence>
<dbReference type="AlphaFoldDB" id="A0A318EAK4"/>
<gene>
    <name evidence="14" type="primary">uppP</name>
    <name evidence="15" type="ORF">C8D93_107143</name>
</gene>
<evidence type="ECO:0000256" key="1">
    <source>
        <dbReference type="ARBA" id="ARBA00004651"/>
    </source>
</evidence>
<feature type="transmembrane region" description="Helical" evidence="14">
    <location>
        <begin position="40"/>
        <end position="59"/>
    </location>
</feature>
<name>A0A318EAK4_9GAMM</name>
<keyword evidence="6 14" id="KW-0812">Transmembrane</keyword>
<dbReference type="InterPro" id="IPR003824">
    <property type="entry name" value="UppP"/>
</dbReference>
<dbReference type="PANTHER" id="PTHR30622:SF4">
    <property type="entry name" value="UNDECAPRENYL-DIPHOSPHATASE"/>
    <property type="match status" value="1"/>
</dbReference>
<keyword evidence="16" id="KW-1185">Reference proteome</keyword>
<comment type="subcellular location">
    <subcellularLocation>
        <location evidence="1 14">Cell membrane</location>
        <topology evidence="1 14">Multi-pass membrane protein</topology>
    </subcellularLocation>
</comment>
<keyword evidence="14" id="KW-0961">Cell wall biogenesis/degradation</keyword>